<dbReference type="InterPro" id="IPR013083">
    <property type="entry name" value="Znf_RING/FYVE/PHD"/>
</dbReference>
<dbReference type="PANTHER" id="PTHR45975:SF2">
    <property type="entry name" value="NUCLEOSOME-REMODELING FACTOR SUBUNIT BPTF"/>
    <property type="match status" value="1"/>
</dbReference>
<feature type="region of interest" description="Disordered" evidence="7">
    <location>
        <begin position="1"/>
        <end position="151"/>
    </location>
</feature>
<feature type="region of interest" description="Disordered" evidence="7">
    <location>
        <begin position="1410"/>
        <end position="1445"/>
    </location>
</feature>
<dbReference type="GO" id="GO:0008270">
    <property type="term" value="F:zinc ion binding"/>
    <property type="evidence" value="ECO:0007669"/>
    <property type="project" value="UniProtKB-KW"/>
</dbReference>
<dbReference type="PANTHER" id="PTHR45975">
    <property type="entry name" value="NUCLEOSOME-REMODELING FACTOR SUBUNIT BPTF"/>
    <property type="match status" value="1"/>
</dbReference>
<keyword evidence="3" id="KW-0863">Zinc-finger</keyword>
<reference evidence="9" key="2">
    <citation type="submission" date="2022-06" db="UniProtKB">
        <authorList>
            <consortium name="EnsemblMetazoa"/>
        </authorList>
    </citation>
    <scope>IDENTIFICATION</scope>
    <source>
        <strain evidence="9">DF5081</strain>
    </source>
</reference>
<dbReference type="SMART" id="SM00249">
    <property type="entry name" value="PHD"/>
    <property type="match status" value="1"/>
</dbReference>
<evidence type="ECO:0000259" key="8">
    <source>
        <dbReference type="PROSITE" id="PS50827"/>
    </source>
</evidence>
<evidence type="ECO:0000256" key="1">
    <source>
        <dbReference type="ARBA" id="ARBA00004123"/>
    </source>
</evidence>
<dbReference type="InterPro" id="IPR028941">
    <property type="entry name" value="WHIM2_dom"/>
</dbReference>
<dbReference type="SMART" id="SM00571">
    <property type="entry name" value="DDT"/>
    <property type="match status" value="1"/>
</dbReference>
<dbReference type="EnsemblMetazoa" id="CJA14732b.1">
    <property type="protein sequence ID" value="CJA14732b.1"/>
    <property type="gene ID" value="WBGene00133936"/>
</dbReference>
<feature type="compositionally biased region" description="Polar residues" evidence="7">
    <location>
        <begin position="1299"/>
        <end position="1309"/>
    </location>
</feature>
<dbReference type="Pfam" id="PF15613">
    <property type="entry name" value="WSD"/>
    <property type="match status" value="1"/>
</dbReference>
<feature type="region of interest" description="Disordered" evidence="7">
    <location>
        <begin position="1222"/>
        <end position="1348"/>
    </location>
</feature>
<feature type="coiled-coil region" evidence="6">
    <location>
        <begin position="1171"/>
        <end position="1205"/>
    </location>
</feature>
<evidence type="ECO:0000313" key="10">
    <source>
        <dbReference type="Proteomes" id="UP000005237"/>
    </source>
</evidence>
<dbReference type="SUPFAM" id="SSF57903">
    <property type="entry name" value="FYVE/PHD zinc finger"/>
    <property type="match status" value="1"/>
</dbReference>
<dbReference type="Proteomes" id="UP000005237">
    <property type="component" value="Unassembled WGS sequence"/>
</dbReference>
<dbReference type="Gene3D" id="3.30.40.10">
    <property type="entry name" value="Zinc/RING finger domain, C3HC4 (zinc finger)"/>
    <property type="match status" value="1"/>
</dbReference>
<accession>A0A8R1I478</accession>
<keyword evidence="6" id="KW-0175">Coiled coil</keyword>
<keyword evidence="2" id="KW-0479">Metal-binding</keyword>
<dbReference type="PROSITE" id="PS50827">
    <property type="entry name" value="DDT"/>
    <property type="match status" value="1"/>
</dbReference>
<dbReference type="InterPro" id="IPR001965">
    <property type="entry name" value="Znf_PHD"/>
</dbReference>
<dbReference type="Pfam" id="PF02791">
    <property type="entry name" value="DDT"/>
    <property type="match status" value="1"/>
</dbReference>
<dbReference type="PROSITE" id="PS01359">
    <property type="entry name" value="ZF_PHD_1"/>
    <property type="match status" value="1"/>
</dbReference>
<dbReference type="InterPro" id="IPR018501">
    <property type="entry name" value="DDT_dom"/>
</dbReference>
<proteinExistence type="predicted"/>
<evidence type="ECO:0000256" key="4">
    <source>
        <dbReference type="ARBA" id="ARBA00022833"/>
    </source>
</evidence>
<keyword evidence="10" id="KW-1185">Reference proteome</keyword>
<reference evidence="10" key="1">
    <citation type="submission" date="2010-08" db="EMBL/GenBank/DDBJ databases">
        <authorList>
            <consortium name="Caenorhabditis japonica Sequencing Consortium"/>
            <person name="Wilson R.K."/>
        </authorList>
    </citation>
    <scope>NUCLEOTIDE SEQUENCE [LARGE SCALE GENOMIC DNA]</scope>
    <source>
        <strain evidence="10">DF5081</strain>
    </source>
</reference>
<dbReference type="InterPro" id="IPR011011">
    <property type="entry name" value="Znf_FYVE_PHD"/>
</dbReference>
<name>A0A8R1I478_CAEJA</name>
<keyword evidence="5" id="KW-0539">Nucleus</keyword>
<dbReference type="InterPro" id="IPR038028">
    <property type="entry name" value="BPTF"/>
</dbReference>
<evidence type="ECO:0000256" key="5">
    <source>
        <dbReference type="ARBA" id="ARBA00023242"/>
    </source>
</evidence>
<keyword evidence="4" id="KW-0862">Zinc</keyword>
<evidence type="ECO:0000256" key="7">
    <source>
        <dbReference type="SAM" id="MobiDB-lite"/>
    </source>
</evidence>
<evidence type="ECO:0000256" key="2">
    <source>
        <dbReference type="ARBA" id="ARBA00022723"/>
    </source>
</evidence>
<comment type="subcellular location">
    <subcellularLocation>
        <location evidence="1">Nucleus</location>
    </subcellularLocation>
</comment>
<dbReference type="InterPro" id="IPR019786">
    <property type="entry name" value="Zinc_finger_PHD-type_CS"/>
</dbReference>
<dbReference type="GO" id="GO:0000978">
    <property type="term" value="F:RNA polymerase II cis-regulatory region sequence-specific DNA binding"/>
    <property type="evidence" value="ECO:0007669"/>
    <property type="project" value="TreeGrafter"/>
</dbReference>
<dbReference type="GO" id="GO:0016589">
    <property type="term" value="C:NURF complex"/>
    <property type="evidence" value="ECO:0007669"/>
    <property type="project" value="InterPro"/>
</dbReference>
<evidence type="ECO:0000256" key="3">
    <source>
        <dbReference type="ARBA" id="ARBA00022771"/>
    </source>
</evidence>
<feature type="coiled-coil region" evidence="6">
    <location>
        <begin position="1780"/>
        <end position="1807"/>
    </location>
</feature>
<evidence type="ECO:0000313" key="9">
    <source>
        <dbReference type="EnsemblMetazoa" id="CJA14732b.1"/>
    </source>
</evidence>
<dbReference type="GO" id="GO:0006357">
    <property type="term" value="P:regulation of transcription by RNA polymerase II"/>
    <property type="evidence" value="ECO:0007669"/>
    <property type="project" value="InterPro"/>
</dbReference>
<feature type="compositionally biased region" description="Acidic residues" evidence="7">
    <location>
        <begin position="128"/>
        <end position="151"/>
    </location>
</feature>
<protein>
    <submittedName>
        <fullName evidence="9">DDT domain-containing protein</fullName>
    </submittedName>
</protein>
<sequence>MAPRGRPRRRSESGTSVPETDLDTTESTQSSSTRPRRSRLPKRYFDEDYSPPAAKRRAPQNRSSPSETGDDEEEIKLTIRLATPRAVKATGPAATPKSTPKPRGRPKRSTPATANRGRRQSKKVEEVIYMDEDDSEEAESSDDEEFLMPPDEQEEIEEELELENIKMIKEEEEESYCPWFDADPDTLPKLELPESSQDISLPNHATFDAIEIYEILRSYHRTLRITPFTFEDFCAALISRNNSCIMAEIHMALLRIGLKSDDEEQTHYSVTDTNNAINIMLHHLDTLTYAEVLRQYIEAYPFADESVRDAINTDNYPYCGYEAKIVVLLFMCYRFLYSSEYKKVVNNVGKFQNDDNCRVCGKSSGQIVGCTQCEAAFHVECSRLNPFPEVLVCNICTSNNVRGVANALPLGESVDREPLRSQPIGRDRYGRYYWFVVRRLVVQSLDDSEVHYYSTPPQLFQILQKLDRNYYEKALCGVIQERIDEILEQMTLTVEMATERRDTAIEAAMKKNSMSYEYMEAITPQLYLHKDNMKRMSAILRDCAEKVRVKSEVKEEGEEVEDEEATRSSGPLEVKTLEDAVLPESMIGIYDGRLINTFWSGGATQEELVAYYLTKLDEKIDAMSYWRLGDEMNDQTFMTYHNWYMKNEMAESTTTRKKAADKKKYMASRYSTIENFDWITAKDRKFYGNSVLHNKFVGWSLANIARKIPTELMHRKWPEVVKSFEAELVEADDYHKLAKCLLKLDAALRKTVFIAQWWSGLGQTKMERSTVEKRENLVKEQQKIKKMELDAVAKDLDESFVRVNYTKSKWPNTYILRQKGETYRNASRGGMGGWMWIANKYEKRIVQVPERPKLPLAVNEDDQKTEPIANHKARHLELLVSKIRKRRTQKTSSEPEIANFLLINKCYSPSCQTRDSAIQQSSCYSPSCRSGYLSWVRQRYEEQELEKKQVLGEGKPWPIPEIQTFSTRKDGKKSIFVLQKKILRRMIATAGCLQIYIPGFMQSAKSNYLIWPYPAPRPTLDLCWKWQTLNARSIHAVALQLKIMWSSIKWNEFDPEDSHPDRRVVVDTPSHDERRRIIQHKEMAPYGQYERYELEIEIIPLYDENEEEDESWSARRERVDVARSATARRIKRPNRGPDNRVATAIRKEWVDGVTLKVFEIRDYWKDVRAEIEKTAKRKAEALRKAAKAREDAEKAAIQALAARQQKPVPMVRSSSERINVPYVEPIPSNGSPIGNGQGRYLEKYNNSQLPPRNGPNPLPVSVSSSRPPQPYQHQPTPKPRHVQTNSLIRKGPVSAYTPYCTSSQPSTSRAAAGADHPSNYRHASRHPGQHYPQHPRASYHQQQQQQQQQMRVMSNGYHFPEGTVRGGGRPAHGMSRPRAIQQNVILQPFGEPQASDMRRAMPVGEEAVAANAASDGDEMPPVIPRYDRNTPVGSDQQSQQPRSQHQVFNIAGGPQMMRAVPAGGGAGAKNVIYVKGADGAAKVMVRQALPGQGPSSAGPQQDYPPGTVIPGARVMTMRPTGQTQHMRQVFTAGSAGPRFVRIQNAQGTPRPTSDQIVRRAMPAQRQLEYDDQVTSQMSQPTRYVIQGNPVPVKIPRVVPRGGMTMQMVQQQQHPEHRRMMSGRQKQKVTTYRDFMASRGYLDASKFMMQTKPTFLPFEFNEEEEREINEAIAREEEWMRLEEENKVNAFDSSGNPIRSFSSLGDALRAPPYVSNLLPSVNDSPDDKIIKQVLDVMFSQVCRWDRQYGWSKTHLKRARQKNDTDKIHLRKFRMNQREMLIADHMERLKKEINKRRTKMENEAEQMAGLLTPWRKSRARPQRSEFFLFSGKFVFCLV</sequence>
<feature type="domain" description="DDT" evidence="8">
    <location>
        <begin position="203"/>
        <end position="263"/>
    </location>
</feature>
<organism evidence="9 10">
    <name type="scientific">Caenorhabditis japonica</name>
    <dbReference type="NCBI Taxonomy" id="281687"/>
    <lineage>
        <taxon>Eukaryota</taxon>
        <taxon>Metazoa</taxon>
        <taxon>Ecdysozoa</taxon>
        <taxon>Nematoda</taxon>
        <taxon>Chromadorea</taxon>
        <taxon>Rhabditida</taxon>
        <taxon>Rhabditina</taxon>
        <taxon>Rhabditomorpha</taxon>
        <taxon>Rhabditoidea</taxon>
        <taxon>Rhabditidae</taxon>
        <taxon>Peloderinae</taxon>
        <taxon>Caenorhabditis</taxon>
    </lineage>
</organism>
<evidence type="ECO:0000256" key="6">
    <source>
        <dbReference type="SAM" id="Coils"/>
    </source>
</evidence>
<feature type="compositionally biased region" description="Low complexity" evidence="7">
    <location>
        <begin position="1434"/>
        <end position="1445"/>
    </location>
</feature>